<comment type="function">
    <text evidence="9">Catalyzes the activation of phenylacetic acid (PA) to phenylacetyl-CoA (PA-CoA).</text>
</comment>
<dbReference type="InterPro" id="IPR045851">
    <property type="entry name" value="AMP-bd_C_sf"/>
</dbReference>
<comment type="pathway">
    <text evidence="4 9">Aromatic compound metabolism; phenylacetate degradation.</text>
</comment>
<comment type="catalytic activity">
    <reaction evidence="9">
        <text>2-phenylacetate + ATP + CoA = phenylacetyl-CoA + AMP + diphosphate</text>
        <dbReference type="Rhea" id="RHEA:20956"/>
        <dbReference type="ChEBI" id="CHEBI:18401"/>
        <dbReference type="ChEBI" id="CHEBI:30616"/>
        <dbReference type="ChEBI" id="CHEBI:33019"/>
        <dbReference type="ChEBI" id="CHEBI:57287"/>
        <dbReference type="ChEBI" id="CHEBI:57390"/>
        <dbReference type="ChEBI" id="CHEBI:456215"/>
        <dbReference type="EC" id="6.2.1.30"/>
    </reaction>
</comment>
<dbReference type="Gene3D" id="3.30.300.30">
    <property type="match status" value="1"/>
</dbReference>
<dbReference type="Pfam" id="PF00501">
    <property type="entry name" value="AMP-binding"/>
    <property type="match status" value="1"/>
</dbReference>
<dbReference type="PANTHER" id="PTHR43439:SF1">
    <property type="entry name" value="PHENYLACETATE-COENZYME A LIGASE"/>
    <property type="match status" value="1"/>
</dbReference>
<dbReference type="PATRIC" id="fig|136160.3.peg.4021"/>
<evidence type="ECO:0000256" key="7">
    <source>
        <dbReference type="ARBA" id="ARBA00068695"/>
    </source>
</evidence>
<dbReference type="FunFam" id="3.40.50.12780:FF:000016">
    <property type="entry name" value="Phenylacetate-coenzyme A ligase"/>
    <property type="match status" value="1"/>
</dbReference>
<name>A0A0M0KD69_ALKHA</name>
<evidence type="ECO:0000256" key="1">
    <source>
        <dbReference type="ARBA" id="ARBA00011245"/>
    </source>
</evidence>
<feature type="domain" description="AMP-dependent ligase C-terminal" evidence="11">
    <location>
        <begin position="335"/>
        <end position="437"/>
    </location>
</feature>
<evidence type="ECO:0000313" key="12">
    <source>
        <dbReference type="EMBL" id="KOO36801.1"/>
    </source>
</evidence>
<dbReference type="Pfam" id="PF14535">
    <property type="entry name" value="AMP-binding_C_2"/>
    <property type="match status" value="1"/>
</dbReference>
<keyword evidence="2 9" id="KW-0436">Ligase</keyword>
<protein>
    <recommendedName>
        <fullName evidence="7 9">Phenylacetate-coenzyme A ligase</fullName>
        <ecNumber evidence="6 9">6.2.1.30</ecNumber>
    </recommendedName>
    <alternativeName>
        <fullName evidence="8 9">Phenylacetyl-CoA ligase</fullName>
    </alternativeName>
</protein>
<dbReference type="CDD" id="cd05913">
    <property type="entry name" value="PaaK"/>
    <property type="match status" value="1"/>
</dbReference>
<dbReference type="InterPro" id="IPR049623">
    <property type="entry name" value="PA_CoA_lig_proteobact_actino"/>
</dbReference>
<evidence type="ECO:0000256" key="5">
    <source>
        <dbReference type="ARBA" id="ARBA00061566"/>
    </source>
</evidence>
<feature type="domain" description="AMP-dependent synthetase/ligase" evidence="10">
    <location>
        <begin position="54"/>
        <end position="285"/>
    </location>
</feature>
<dbReference type="EC" id="6.2.1.30" evidence="6 9"/>
<evidence type="ECO:0000256" key="3">
    <source>
        <dbReference type="ARBA" id="ARBA00022741"/>
    </source>
</evidence>
<dbReference type="GO" id="GO:0047475">
    <property type="term" value="F:phenylacetate-CoA ligase activity"/>
    <property type="evidence" value="ECO:0007669"/>
    <property type="project" value="UniProtKB-EC"/>
</dbReference>
<dbReference type="InterPro" id="IPR011880">
    <property type="entry name" value="PA_CoA_ligase"/>
</dbReference>
<proteinExistence type="inferred from homology"/>
<dbReference type="EMBL" id="LILD01000003">
    <property type="protein sequence ID" value="KOO36801.1"/>
    <property type="molecule type" value="Genomic_DNA"/>
</dbReference>
<comment type="subunit">
    <text evidence="1">Monomer.</text>
</comment>
<dbReference type="NCBIfam" id="TIGR02155">
    <property type="entry name" value="PA_CoA_ligase"/>
    <property type="match status" value="1"/>
</dbReference>
<dbReference type="InterPro" id="IPR000873">
    <property type="entry name" value="AMP-dep_synth/lig_dom"/>
</dbReference>
<keyword evidence="3 9" id="KW-0547">Nucleotide-binding</keyword>
<dbReference type="InterPro" id="IPR051414">
    <property type="entry name" value="Adenylate-forming_Reductase"/>
</dbReference>
<gene>
    <name evidence="12" type="ORF">AMD02_15410</name>
</gene>
<comment type="caution">
    <text evidence="12">The sequence shown here is derived from an EMBL/GenBank/DDBJ whole genome shotgun (WGS) entry which is preliminary data.</text>
</comment>
<evidence type="ECO:0000259" key="11">
    <source>
        <dbReference type="Pfam" id="PF14535"/>
    </source>
</evidence>
<dbReference type="InterPro" id="IPR028154">
    <property type="entry name" value="AMP-dep_Lig_C"/>
</dbReference>
<evidence type="ECO:0000259" key="10">
    <source>
        <dbReference type="Pfam" id="PF00501"/>
    </source>
</evidence>
<dbReference type="InterPro" id="IPR042099">
    <property type="entry name" value="ANL_N_sf"/>
</dbReference>
<evidence type="ECO:0000256" key="9">
    <source>
        <dbReference type="PIRNR" id="PIRNR006444"/>
    </source>
</evidence>
<dbReference type="RefSeq" id="WP_053432051.1">
    <property type="nucleotide sequence ID" value="NZ_CP040441.1"/>
</dbReference>
<dbReference type="GO" id="GO:0010124">
    <property type="term" value="P:phenylacetate catabolic process"/>
    <property type="evidence" value="ECO:0007669"/>
    <property type="project" value="UniProtKB-UniRule"/>
</dbReference>
<evidence type="ECO:0000256" key="4">
    <source>
        <dbReference type="ARBA" id="ARBA00060591"/>
    </source>
</evidence>
<dbReference type="GeneID" id="87595738"/>
<organism evidence="12">
    <name type="scientific">Halalkalibacterium halodurans</name>
    <name type="common">Bacillus halodurans</name>
    <dbReference type="NCBI Taxonomy" id="86665"/>
    <lineage>
        <taxon>Bacteria</taxon>
        <taxon>Bacillati</taxon>
        <taxon>Bacillota</taxon>
        <taxon>Bacilli</taxon>
        <taxon>Bacillales</taxon>
        <taxon>Bacillaceae</taxon>
        <taxon>Halalkalibacterium (ex Joshi et al. 2022)</taxon>
    </lineage>
</organism>
<comment type="similarity">
    <text evidence="5 9">Belongs to the phenylacetyl-CoA ligase family.</text>
</comment>
<dbReference type="GO" id="GO:0000166">
    <property type="term" value="F:nucleotide binding"/>
    <property type="evidence" value="ECO:0007669"/>
    <property type="project" value="UniProtKB-KW"/>
</dbReference>
<dbReference type="SUPFAM" id="SSF56801">
    <property type="entry name" value="Acetyl-CoA synthetase-like"/>
    <property type="match status" value="1"/>
</dbReference>
<sequence length="445" mass="50020">MAFYDQVETLSLEEKEKLQTYHLKSTVKLVYENVPFYRKAFQEGDVKPEDIQSLNDVQKLPFTQKHHLRENYPFHLLAVPLNEVVRLHGSSGTSGKPTVVAYTQKDLEHWSSIIARSIFMAGGRKGDLLHNAYGYGLFTGGLGLHGGSEKLGCVTVPISGGNTQRQITLIQDFKPRVICGTPSYIMNIGETMKKMGIDPASTSIQYAILGSEPWSEEMRKNLETMFNMKAMDIYGLSEVIGPGVGMECVECQNGLHIADDHFYPEIIDPITLECLPDGEEGELVFTTLQKEALPVIRYRTGDIASLTREPCECGRTTARMSRVKGRVDDMLIIRGVNVFPSEIEQCILKMDELDCHYQLHLVKNGALDEVALHVELKDEYYTLDLHGDLNHPHASLLKGKIQQTLKQEMLVSMDVHLKVPGTLPRFEGKAKRIVDKRKSNERISS</sequence>
<evidence type="ECO:0000256" key="6">
    <source>
        <dbReference type="ARBA" id="ARBA00066629"/>
    </source>
</evidence>
<evidence type="ECO:0000256" key="2">
    <source>
        <dbReference type="ARBA" id="ARBA00022598"/>
    </source>
</evidence>
<dbReference type="UniPathway" id="UPA00930"/>
<evidence type="ECO:0000256" key="8">
    <source>
        <dbReference type="ARBA" id="ARBA00075111"/>
    </source>
</evidence>
<accession>A0A0M0KD69</accession>
<dbReference type="Gene3D" id="3.40.50.12780">
    <property type="entry name" value="N-terminal domain of ligase-like"/>
    <property type="match status" value="1"/>
</dbReference>
<reference evidence="12" key="1">
    <citation type="submission" date="2015-08" db="EMBL/GenBank/DDBJ databases">
        <title>Complete DNA Sequence of Pseudomonas syringae pv. actinidiae, the Causal Agent of Kiwifruit Canker Disease.</title>
        <authorList>
            <person name="Rikkerink E.H.A."/>
            <person name="Fineran P.C."/>
        </authorList>
    </citation>
    <scope>NUCLEOTIDE SEQUENCE</scope>
    <source>
        <strain evidence="12">DSM 13666</strain>
    </source>
</reference>
<dbReference type="PIRSF" id="PIRSF006444">
    <property type="entry name" value="PaaK"/>
    <property type="match status" value="1"/>
</dbReference>
<dbReference type="PANTHER" id="PTHR43439">
    <property type="entry name" value="PHENYLACETATE-COENZYME A LIGASE"/>
    <property type="match status" value="1"/>
</dbReference>
<dbReference type="AlphaFoldDB" id="A0A0M0KD69"/>